<dbReference type="NCBIfam" id="TIGR02665">
    <property type="entry name" value="molyb_mobA"/>
    <property type="match status" value="1"/>
</dbReference>
<feature type="binding site" evidence="8">
    <location>
        <position position="67"/>
    </location>
    <ligand>
        <name>GTP</name>
        <dbReference type="ChEBI" id="CHEBI:37565"/>
    </ligand>
</feature>
<dbReference type="EC" id="2.7.7.77" evidence="8"/>
<evidence type="ECO:0000256" key="6">
    <source>
        <dbReference type="ARBA" id="ARBA00023134"/>
    </source>
</evidence>
<dbReference type="PANTHER" id="PTHR19136">
    <property type="entry name" value="MOLYBDENUM COFACTOR GUANYLYLTRANSFERASE"/>
    <property type="match status" value="1"/>
</dbReference>
<dbReference type="EMBL" id="QWJJ01000005">
    <property type="protein sequence ID" value="RII39445.1"/>
    <property type="molecule type" value="Genomic_DNA"/>
</dbReference>
<gene>
    <name evidence="8 10" type="primary">mobA</name>
    <name evidence="10" type="ORF">DL237_07325</name>
</gene>
<keyword evidence="11" id="KW-1185">Reference proteome</keyword>
<evidence type="ECO:0000313" key="11">
    <source>
        <dbReference type="Proteomes" id="UP000265848"/>
    </source>
</evidence>
<feature type="binding site" evidence="8">
    <location>
        <position position="21"/>
    </location>
    <ligand>
        <name>GTP</name>
        <dbReference type="ChEBI" id="CHEBI:37565"/>
    </ligand>
</feature>
<keyword evidence="6 8" id="KW-0342">GTP-binding</keyword>
<dbReference type="OrthoDB" id="9788394at2"/>
<evidence type="ECO:0000313" key="10">
    <source>
        <dbReference type="EMBL" id="RII39445.1"/>
    </source>
</evidence>
<comment type="function">
    <text evidence="8">Transfers a GMP moiety from GTP to Mo-molybdopterin (Mo-MPT) cofactor (Moco or molybdenum cofactor) to form Mo-molybdopterin guanine dinucleotide (Mo-MGD) cofactor.</text>
</comment>
<keyword evidence="2 8" id="KW-0808">Transferase</keyword>
<organism evidence="10 11">
    <name type="scientific">Pseudooceanicola sediminis</name>
    <dbReference type="NCBI Taxonomy" id="2211117"/>
    <lineage>
        <taxon>Bacteria</taxon>
        <taxon>Pseudomonadati</taxon>
        <taxon>Pseudomonadota</taxon>
        <taxon>Alphaproteobacteria</taxon>
        <taxon>Rhodobacterales</taxon>
        <taxon>Paracoccaceae</taxon>
        <taxon>Pseudooceanicola</taxon>
    </lineage>
</organism>
<name>A0A399J277_9RHOB</name>
<keyword evidence="4 8" id="KW-0547">Nucleotide-binding</keyword>
<comment type="cofactor">
    <cofactor evidence="8">
        <name>Mg(2+)</name>
        <dbReference type="ChEBI" id="CHEBI:18420"/>
    </cofactor>
</comment>
<keyword evidence="1 8" id="KW-0963">Cytoplasm</keyword>
<dbReference type="InterPro" id="IPR029044">
    <property type="entry name" value="Nucleotide-diphossugar_trans"/>
</dbReference>
<dbReference type="GO" id="GO:0061603">
    <property type="term" value="F:molybdenum cofactor guanylyltransferase activity"/>
    <property type="evidence" value="ECO:0007669"/>
    <property type="project" value="UniProtKB-EC"/>
</dbReference>
<dbReference type="GO" id="GO:0005737">
    <property type="term" value="C:cytoplasm"/>
    <property type="evidence" value="ECO:0007669"/>
    <property type="project" value="UniProtKB-SubCell"/>
</dbReference>
<dbReference type="InterPro" id="IPR025877">
    <property type="entry name" value="MobA-like_NTP_Trfase"/>
</dbReference>
<dbReference type="Pfam" id="PF12804">
    <property type="entry name" value="NTP_transf_3"/>
    <property type="match status" value="1"/>
</dbReference>
<keyword evidence="10" id="KW-0548">Nucleotidyltransferase</keyword>
<evidence type="ECO:0000256" key="2">
    <source>
        <dbReference type="ARBA" id="ARBA00022679"/>
    </source>
</evidence>
<comment type="subunit">
    <text evidence="8">Monomer.</text>
</comment>
<evidence type="ECO:0000256" key="4">
    <source>
        <dbReference type="ARBA" id="ARBA00022741"/>
    </source>
</evidence>
<comment type="similarity">
    <text evidence="8">Belongs to the MobA family.</text>
</comment>
<dbReference type="GO" id="GO:0005525">
    <property type="term" value="F:GTP binding"/>
    <property type="evidence" value="ECO:0007669"/>
    <property type="project" value="UniProtKB-UniRule"/>
</dbReference>
<dbReference type="InterPro" id="IPR013482">
    <property type="entry name" value="Molybde_CF_guanTrfase"/>
</dbReference>
<comment type="caution">
    <text evidence="10">The sequence shown here is derived from an EMBL/GenBank/DDBJ whole genome shotgun (WGS) entry which is preliminary data.</text>
</comment>
<keyword evidence="5 8" id="KW-0460">Magnesium</keyword>
<evidence type="ECO:0000256" key="8">
    <source>
        <dbReference type="HAMAP-Rule" id="MF_00316"/>
    </source>
</evidence>
<feature type="binding site" evidence="8">
    <location>
        <begin position="8"/>
        <end position="10"/>
    </location>
    <ligand>
        <name>GTP</name>
        <dbReference type="ChEBI" id="CHEBI:37565"/>
    </ligand>
</feature>
<keyword evidence="7 8" id="KW-0501">Molybdenum cofactor biosynthesis</keyword>
<dbReference type="CDD" id="cd02503">
    <property type="entry name" value="MobA"/>
    <property type="match status" value="1"/>
</dbReference>
<feature type="binding site" evidence="8">
    <location>
        <position position="100"/>
    </location>
    <ligand>
        <name>Mg(2+)</name>
        <dbReference type="ChEBI" id="CHEBI:18420"/>
    </ligand>
</feature>
<accession>A0A399J277</accession>
<dbReference type="SUPFAM" id="SSF53448">
    <property type="entry name" value="Nucleotide-diphospho-sugar transferases"/>
    <property type="match status" value="1"/>
</dbReference>
<sequence length="205" mass="21464">MIIPGVILAGGQSRRMGGGDKTLQKLRGRSLVSHVIARIEPQVAQLALNANGPADRFAAYGLPILPDPVAGSAGPLAGVLAAMDWAKGLGAELVVTVAGDTPFLPGDLVPQLLLTAEGMARPLVMASSLDTLGEPRLHPTCALWSVALRETLQQDLGEGMRKVRTWAELQGQRTVAFPSALGDPFFNVNTPQDLDVAEAMIASAK</sequence>
<keyword evidence="3 8" id="KW-0479">Metal-binding</keyword>
<evidence type="ECO:0000256" key="3">
    <source>
        <dbReference type="ARBA" id="ARBA00022723"/>
    </source>
</evidence>
<dbReference type="GO" id="GO:1902758">
    <property type="term" value="P:bis(molybdopterin guanine dinucleotide)molybdenum biosynthetic process"/>
    <property type="evidence" value="ECO:0007669"/>
    <property type="project" value="TreeGrafter"/>
</dbReference>
<dbReference type="Proteomes" id="UP000265848">
    <property type="component" value="Unassembled WGS sequence"/>
</dbReference>
<feature type="binding site" evidence="8">
    <location>
        <position position="100"/>
    </location>
    <ligand>
        <name>GTP</name>
        <dbReference type="ChEBI" id="CHEBI:37565"/>
    </ligand>
</feature>
<evidence type="ECO:0000259" key="9">
    <source>
        <dbReference type="Pfam" id="PF12804"/>
    </source>
</evidence>
<reference evidence="10 11" key="1">
    <citation type="submission" date="2018-08" db="EMBL/GenBank/DDBJ databases">
        <title>Pseudooceanicola sediminis CY03 in the family Rhodobacteracea.</title>
        <authorList>
            <person name="Zhang Y.-J."/>
        </authorList>
    </citation>
    <scope>NUCLEOTIDE SEQUENCE [LARGE SCALE GENOMIC DNA]</scope>
    <source>
        <strain evidence="10 11">CY03</strain>
    </source>
</reference>
<dbReference type="Gene3D" id="3.90.550.10">
    <property type="entry name" value="Spore Coat Polysaccharide Biosynthesis Protein SpsA, Chain A"/>
    <property type="match status" value="1"/>
</dbReference>
<protein>
    <recommendedName>
        <fullName evidence="8">Molybdenum cofactor guanylyltransferase</fullName>
        <shortName evidence="8">MoCo guanylyltransferase</shortName>
        <ecNumber evidence="8">2.7.7.77</ecNumber>
    </recommendedName>
    <alternativeName>
        <fullName evidence="8">GTP:molybdopterin guanylyltransferase</fullName>
    </alternativeName>
    <alternativeName>
        <fullName evidence="8">Mo-MPT guanylyltransferase</fullName>
    </alternativeName>
    <alternativeName>
        <fullName evidence="8">Molybdopterin guanylyltransferase</fullName>
    </alternativeName>
    <alternativeName>
        <fullName evidence="8">Molybdopterin-guanine dinucleotide synthase</fullName>
        <shortName evidence="8">MGD synthase</shortName>
    </alternativeName>
</protein>
<evidence type="ECO:0000256" key="5">
    <source>
        <dbReference type="ARBA" id="ARBA00022842"/>
    </source>
</evidence>
<dbReference type="AlphaFoldDB" id="A0A399J277"/>
<feature type="domain" description="MobA-like NTP transferase" evidence="9">
    <location>
        <begin position="5"/>
        <end position="164"/>
    </location>
</feature>
<comment type="domain">
    <text evidence="8">The N-terminal domain determines nucleotide recognition and specific binding, while the C-terminal domain determines the specific binding to the target protein.</text>
</comment>
<dbReference type="RefSeq" id="WP_119398401.1">
    <property type="nucleotide sequence ID" value="NZ_QWJJ01000005.1"/>
</dbReference>
<evidence type="ECO:0000256" key="1">
    <source>
        <dbReference type="ARBA" id="ARBA00022490"/>
    </source>
</evidence>
<comment type="subcellular location">
    <subcellularLocation>
        <location evidence="8">Cytoplasm</location>
    </subcellularLocation>
</comment>
<evidence type="ECO:0000256" key="7">
    <source>
        <dbReference type="ARBA" id="ARBA00023150"/>
    </source>
</evidence>
<dbReference type="PANTHER" id="PTHR19136:SF81">
    <property type="entry name" value="MOLYBDENUM COFACTOR GUANYLYLTRANSFERASE"/>
    <property type="match status" value="1"/>
</dbReference>
<dbReference type="GO" id="GO:0046872">
    <property type="term" value="F:metal ion binding"/>
    <property type="evidence" value="ECO:0007669"/>
    <property type="project" value="UniProtKB-KW"/>
</dbReference>
<feature type="binding site" evidence="8">
    <location>
        <position position="49"/>
    </location>
    <ligand>
        <name>GTP</name>
        <dbReference type="ChEBI" id="CHEBI:37565"/>
    </ligand>
</feature>
<comment type="catalytic activity">
    <reaction evidence="8">
        <text>Mo-molybdopterin + GTP + H(+) = Mo-molybdopterin guanine dinucleotide + diphosphate</text>
        <dbReference type="Rhea" id="RHEA:34243"/>
        <dbReference type="ChEBI" id="CHEBI:15378"/>
        <dbReference type="ChEBI" id="CHEBI:33019"/>
        <dbReference type="ChEBI" id="CHEBI:37565"/>
        <dbReference type="ChEBI" id="CHEBI:71302"/>
        <dbReference type="ChEBI" id="CHEBI:71310"/>
        <dbReference type="EC" id="2.7.7.77"/>
    </reaction>
</comment>
<proteinExistence type="inferred from homology"/>
<dbReference type="HAMAP" id="MF_00316">
    <property type="entry name" value="MobA"/>
    <property type="match status" value="1"/>
</dbReference>